<dbReference type="InterPro" id="IPR006268">
    <property type="entry name" value="DAHP_syn_2"/>
</dbReference>
<dbReference type="EMBL" id="BAABBR010000001">
    <property type="protein sequence ID" value="GAA4035246.1"/>
    <property type="molecule type" value="Genomic_DNA"/>
</dbReference>
<evidence type="ECO:0000259" key="2">
    <source>
        <dbReference type="Pfam" id="PF00793"/>
    </source>
</evidence>
<dbReference type="NCBIfam" id="NF009239">
    <property type="entry name" value="PRK12595.1"/>
    <property type="match status" value="1"/>
</dbReference>
<protein>
    <submittedName>
        <fullName evidence="4">3-deoxy-7-phosphoheptulonate synthase</fullName>
    </submittedName>
</protein>
<dbReference type="PANTHER" id="PTHR43018:SF2">
    <property type="entry name" value="PHOSPHO-2-DEHYDRO-3-DEOXYHEPTONATE ALDOLASE"/>
    <property type="match status" value="1"/>
</dbReference>
<reference evidence="5" key="1">
    <citation type="journal article" date="2019" name="Int. J. Syst. Evol. Microbiol.">
        <title>The Global Catalogue of Microorganisms (GCM) 10K type strain sequencing project: providing services to taxonomists for standard genome sequencing and annotation.</title>
        <authorList>
            <consortium name="The Broad Institute Genomics Platform"/>
            <consortium name="The Broad Institute Genome Sequencing Center for Infectious Disease"/>
            <person name="Wu L."/>
            <person name="Ma J."/>
        </authorList>
    </citation>
    <scope>NUCLEOTIDE SEQUENCE [LARGE SCALE GENOMIC DNA]</scope>
    <source>
        <strain evidence="5">JCM 17564</strain>
    </source>
</reference>
<dbReference type="Gene3D" id="3.20.20.70">
    <property type="entry name" value="Aldolase class I"/>
    <property type="match status" value="1"/>
</dbReference>
<comment type="caution">
    <text evidence="4">The sequence shown here is derived from an EMBL/GenBank/DDBJ whole genome shotgun (WGS) entry which is preliminary data.</text>
</comment>
<evidence type="ECO:0000313" key="4">
    <source>
        <dbReference type="EMBL" id="GAA4035246.1"/>
    </source>
</evidence>
<keyword evidence="5" id="KW-1185">Reference proteome</keyword>
<sequence>MIIVLKPEAPADSAERLIARIKDAGLKPLHMPGAERVVLGALGDERVLAELALDSDPAVESVKPILAPYKLVSRELQAHDTVVDVGGVSVGGDRLAVIAGPCAVESVDQLHETASAVKAAGATMLRAGAYKPRTSPYGFSGHGLEGLRILREVGDDLGLPVVTEVMDTADVAVVAEAADCLQIGARNMQNFALLRAVGAAGRPVLLKRGLSATIQEWLLAAEYLMAAGNAQVILCERGIRTFEPATRNTLDLNAVPYVKGKTHLPIIVDPSHGTGIRDLVPPMSLAATAAGADGLIVEVHRDPAVAVSDGAQSLYPAQFEKLMSALAPVAAAVGRSL</sequence>
<keyword evidence="1" id="KW-0808">Transferase</keyword>
<accession>A0ABP7U389</accession>
<dbReference type="NCBIfam" id="TIGR01361">
    <property type="entry name" value="DAHP_synth_Bsub"/>
    <property type="match status" value="1"/>
</dbReference>
<gene>
    <name evidence="4" type="primary">aroF</name>
    <name evidence="4" type="ORF">GCM10022281_14470</name>
</gene>
<proteinExistence type="predicted"/>
<dbReference type="Gene3D" id="3.30.70.1140">
    <property type="entry name" value="Phospho-2-dehydro-3-deoxyheptonate aldolase, domain 1"/>
    <property type="match status" value="1"/>
</dbReference>
<dbReference type="Proteomes" id="UP001424459">
    <property type="component" value="Unassembled WGS sequence"/>
</dbReference>
<dbReference type="InterPro" id="IPR052899">
    <property type="entry name" value="Class-I_DAHP_synthase"/>
</dbReference>
<organism evidence="4 5">
    <name type="scientific">Sphingomonas rosea</name>
    <dbReference type="NCBI Taxonomy" id="335605"/>
    <lineage>
        <taxon>Bacteria</taxon>
        <taxon>Pseudomonadati</taxon>
        <taxon>Pseudomonadota</taxon>
        <taxon>Alphaproteobacteria</taxon>
        <taxon>Sphingomonadales</taxon>
        <taxon>Sphingomonadaceae</taxon>
        <taxon>Sphingomonas</taxon>
    </lineage>
</organism>
<dbReference type="InterPro" id="IPR041071">
    <property type="entry name" value="DAHP_snth_FXD"/>
</dbReference>
<evidence type="ECO:0000259" key="3">
    <source>
        <dbReference type="Pfam" id="PF18152"/>
    </source>
</evidence>
<evidence type="ECO:0000256" key="1">
    <source>
        <dbReference type="ARBA" id="ARBA00022679"/>
    </source>
</evidence>
<dbReference type="Pfam" id="PF00793">
    <property type="entry name" value="DAHP_synth_1"/>
    <property type="match status" value="1"/>
</dbReference>
<dbReference type="Pfam" id="PF18152">
    <property type="entry name" value="DAHP_snth_FXD"/>
    <property type="match status" value="1"/>
</dbReference>
<dbReference type="NCBIfam" id="NF006421">
    <property type="entry name" value="PRK08673.1"/>
    <property type="match status" value="1"/>
</dbReference>
<feature type="domain" description="DAHP synthetase I/KDSA" evidence="2">
    <location>
        <begin position="87"/>
        <end position="325"/>
    </location>
</feature>
<dbReference type="InterPro" id="IPR013785">
    <property type="entry name" value="Aldolase_TIM"/>
</dbReference>
<evidence type="ECO:0000313" key="5">
    <source>
        <dbReference type="Proteomes" id="UP001424459"/>
    </source>
</evidence>
<dbReference type="SUPFAM" id="SSF51569">
    <property type="entry name" value="Aldolase"/>
    <property type="match status" value="1"/>
</dbReference>
<dbReference type="InterPro" id="IPR006218">
    <property type="entry name" value="DAHP1/KDSA"/>
</dbReference>
<dbReference type="PANTHER" id="PTHR43018">
    <property type="entry name" value="PHOSPHO-2-DEHYDRO-3-DEOXYHEPTONATE ALDOLASE"/>
    <property type="match status" value="1"/>
</dbReference>
<feature type="domain" description="DAHP synthase ferredoxin-like" evidence="3">
    <location>
        <begin position="1"/>
        <end position="66"/>
    </location>
</feature>
<dbReference type="RefSeq" id="WP_344696362.1">
    <property type="nucleotide sequence ID" value="NZ_BAABBR010000001.1"/>
</dbReference>
<name>A0ABP7U389_9SPHN</name>